<sequence>MQLGTSLPEFSAFAAPPPLRQVEQANDRRAPIAPAEATDSFTSSDRRQQDTSPELYDRFGRARSDDAAQAGQEPKMTTGEQPANGETQALAGEETQAEADTTKETAEEQAEKAAAEQDDEALSPEQEEQLRALQLRDREVRLHEQQHAGVGGQHAGAPSYEYETGPDGKQYAVEGEVQIDLSPVADDPRATIDKMQQIKAAALAPAEPSQADKNAAARADQYIREAQAELQQPSSTEAKANAAGRHTEESSHAQSADSASATTLPPAQVTATDTMVVRNQVIAGVYGKAAQAESRSLLNLA</sequence>
<feature type="region of interest" description="Disordered" evidence="1">
    <location>
        <begin position="201"/>
        <end position="272"/>
    </location>
</feature>
<evidence type="ECO:0000313" key="2">
    <source>
        <dbReference type="EMBL" id="GAA3711248.1"/>
    </source>
</evidence>
<feature type="compositionally biased region" description="Polar residues" evidence="1">
    <location>
        <begin position="78"/>
        <end position="87"/>
    </location>
</feature>
<dbReference type="InterPro" id="IPR021973">
    <property type="entry name" value="SprA-related"/>
</dbReference>
<accession>A0ABP7DYP1</accession>
<feature type="compositionally biased region" description="Polar residues" evidence="1">
    <location>
        <begin position="262"/>
        <end position="272"/>
    </location>
</feature>
<feature type="compositionally biased region" description="Basic and acidic residues" evidence="1">
    <location>
        <begin position="100"/>
        <end position="115"/>
    </location>
</feature>
<feature type="compositionally biased region" description="Low complexity" evidence="1">
    <location>
        <begin position="252"/>
        <end position="261"/>
    </location>
</feature>
<feature type="compositionally biased region" description="Basic and acidic residues" evidence="1">
    <location>
        <begin position="44"/>
        <end position="66"/>
    </location>
</feature>
<evidence type="ECO:0000256" key="1">
    <source>
        <dbReference type="SAM" id="MobiDB-lite"/>
    </source>
</evidence>
<dbReference type="EMBL" id="BAABDS010000027">
    <property type="protein sequence ID" value="GAA3711248.1"/>
    <property type="molecule type" value="Genomic_DNA"/>
</dbReference>
<comment type="caution">
    <text evidence="2">The sequence shown here is derived from an EMBL/GenBank/DDBJ whole genome shotgun (WGS) entry which is preliminary data.</text>
</comment>
<name>A0ABP7DYP1_9GAMM</name>
<feature type="compositionally biased region" description="Low complexity" evidence="1">
    <location>
        <begin position="201"/>
        <end position="211"/>
    </location>
</feature>
<feature type="region of interest" description="Disordered" evidence="1">
    <location>
        <begin position="144"/>
        <end position="167"/>
    </location>
</feature>
<feature type="compositionally biased region" description="Polar residues" evidence="1">
    <location>
        <begin position="229"/>
        <end position="238"/>
    </location>
</feature>
<feature type="region of interest" description="Disordered" evidence="1">
    <location>
        <begin position="1"/>
        <end position="126"/>
    </location>
</feature>
<dbReference type="GO" id="GO:0008237">
    <property type="term" value="F:metallopeptidase activity"/>
    <property type="evidence" value="ECO:0007669"/>
    <property type="project" value="UniProtKB-KW"/>
</dbReference>
<dbReference type="RefSeq" id="WP_344964441.1">
    <property type="nucleotide sequence ID" value="NZ_BAABDS010000027.1"/>
</dbReference>
<keyword evidence="3" id="KW-1185">Reference proteome</keyword>
<keyword evidence="2" id="KW-0378">Hydrolase</keyword>
<proteinExistence type="predicted"/>
<evidence type="ECO:0000313" key="3">
    <source>
        <dbReference type="Proteomes" id="UP001501479"/>
    </source>
</evidence>
<keyword evidence="2" id="KW-0482">Metalloprotease</keyword>
<protein>
    <submittedName>
        <fullName evidence="2">Metalloprotease CJM1_0395 family protein</fullName>
    </submittedName>
</protein>
<dbReference type="Proteomes" id="UP001501479">
    <property type="component" value="Unassembled WGS sequence"/>
</dbReference>
<reference evidence="3" key="1">
    <citation type="journal article" date="2019" name="Int. J. Syst. Evol. Microbiol.">
        <title>The Global Catalogue of Microorganisms (GCM) 10K type strain sequencing project: providing services to taxonomists for standard genome sequencing and annotation.</title>
        <authorList>
            <consortium name="The Broad Institute Genomics Platform"/>
            <consortium name="The Broad Institute Genome Sequencing Center for Infectious Disease"/>
            <person name="Wu L."/>
            <person name="Ma J."/>
        </authorList>
    </citation>
    <scope>NUCLEOTIDE SEQUENCE [LARGE SCALE GENOMIC DNA]</scope>
    <source>
        <strain evidence="3">JCM 17329</strain>
    </source>
</reference>
<dbReference type="Pfam" id="PF12118">
    <property type="entry name" value="SprA-related"/>
    <property type="match status" value="1"/>
</dbReference>
<organism evidence="2 3">
    <name type="scientific">Oceanisphaera sediminis</name>
    <dbReference type="NCBI Taxonomy" id="981381"/>
    <lineage>
        <taxon>Bacteria</taxon>
        <taxon>Pseudomonadati</taxon>
        <taxon>Pseudomonadota</taxon>
        <taxon>Gammaproteobacteria</taxon>
        <taxon>Aeromonadales</taxon>
        <taxon>Aeromonadaceae</taxon>
        <taxon>Oceanisphaera</taxon>
    </lineage>
</organism>
<feature type="compositionally biased region" description="Acidic residues" evidence="1">
    <location>
        <begin position="116"/>
        <end position="126"/>
    </location>
</feature>
<gene>
    <name evidence="2" type="ORF">GCM10022421_18280</name>
</gene>
<keyword evidence="2" id="KW-0645">Protease</keyword>